<dbReference type="SUPFAM" id="SSF55008">
    <property type="entry name" value="HMA, heavy metal-associated domain"/>
    <property type="match status" value="1"/>
</dbReference>
<evidence type="ECO:0000259" key="2">
    <source>
        <dbReference type="PROSITE" id="PS50846"/>
    </source>
</evidence>
<protein>
    <submittedName>
        <fullName evidence="3">Heavy-metal-associated domain-containing protein</fullName>
    </submittedName>
</protein>
<dbReference type="Gene3D" id="3.30.70.100">
    <property type="match status" value="1"/>
</dbReference>
<reference evidence="3 4" key="1">
    <citation type="submission" date="2019-01" db="EMBL/GenBank/DDBJ databases">
        <title>Flavobacterium sp. nov.,isolated from freshwater.</title>
        <authorList>
            <person name="Zhang R."/>
            <person name="Du Z.-J."/>
        </authorList>
    </citation>
    <scope>NUCLEOTIDE SEQUENCE [LARGE SCALE GENOMIC DNA]</scope>
    <source>
        <strain evidence="3 4">1E403</strain>
    </source>
</reference>
<dbReference type="GO" id="GO:0046872">
    <property type="term" value="F:metal ion binding"/>
    <property type="evidence" value="ECO:0007669"/>
    <property type="project" value="InterPro"/>
</dbReference>
<dbReference type="InterPro" id="IPR036163">
    <property type="entry name" value="HMA_dom_sf"/>
</dbReference>
<feature type="chain" id="PRO_5018731931" evidence="1">
    <location>
        <begin position="24"/>
        <end position="119"/>
    </location>
</feature>
<dbReference type="CDD" id="cd00371">
    <property type="entry name" value="HMA"/>
    <property type="match status" value="1"/>
</dbReference>
<keyword evidence="1" id="KW-0732">Signal</keyword>
<dbReference type="InterPro" id="IPR006121">
    <property type="entry name" value="HMA_dom"/>
</dbReference>
<comment type="caution">
    <text evidence="3">The sequence shown here is derived from an EMBL/GenBank/DDBJ whole genome shotgun (WGS) entry which is preliminary data.</text>
</comment>
<dbReference type="Pfam" id="PF00403">
    <property type="entry name" value="HMA"/>
    <property type="match status" value="1"/>
</dbReference>
<name>A0A3S3QL71_9FLAO</name>
<dbReference type="RefSeq" id="WP_128389697.1">
    <property type="nucleotide sequence ID" value="NZ_SBII01000005.1"/>
</dbReference>
<dbReference type="PROSITE" id="PS50846">
    <property type="entry name" value="HMA_2"/>
    <property type="match status" value="1"/>
</dbReference>
<keyword evidence="4" id="KW-1185">Reference proteome</keyword>
<dbReference type="AlphaFoldDB" id="A0A3S3QL71"/>
<dbReference type="Proteomes" id="UP000287527">
    <property type="component" value="Unassembled WGS sequence"/>
</dbReference>
<proteinExistence type="predicted"/>
<feature type="domain" description="HMA" evidence="2">
    <location>
        <begin position="29"/>
        <end position="101"/>
    </location>
</feature>
<evidence type="ECO:0000313" key="4">
    <source>
        <dbReference type="Proteomes" id="UP000287527"/>
    </source>
</evidence>
<feature type="signal peptide" evidence="1">
    <location>
        <begin position="1"/>
        <end position="23"/>
    </location>
</feature>
<dbReference type="OrthoDB" id="5513217at2"/>
<gene>
    <name evidence="3" type="ORF">EPI11_09340</name>
</gene>
<organism evidence="3 4">
    <name type="scientific">Flavobacterium cerinum</name>
    <dbReference type="NCBI Taxonomy" id="2502784"/>
    <lineage>
        <taxon>Bacteria</taxon>
        <taxon>Pseudomonadati</taxon>
        <taxon>Bacteroidota</taxon>
        <taxon>Flavobacteriia</taxon>
        <taxon>Flavobacteriales</taxon>
        <taxon>Flavobacteriaceae</taxon>
        <taxon>Flavobacterium</taxon>
    </lineage>
</organism>
<evidence type="ECO:0000256" key="1">
    <source>
        <dbReference type="SAM" id="SignalP"/>
    </source>
</evidence>
<evidence type="ECO:0000313" key="3">
    <source>
        <dbReference type="EMBL" id="RWX00468.1"/>
    </source>
</evidence>
<sequence length="119" mass="13224">MKNSIKLILTALTFFLFSNTAFAQKEKTIQTAVIKTVIHCDHCKQCESCGDRLQKTLLKEKGIQMITLDDKAMTIKVVYNSKKTDLTKIKTAISKLGYDADDIPADAVAYEGLDGCCKK</sequence>
<dbReference type="EMBL" id="SBII01000005">
    <property type="protein sequence ID" value="RWX00468.1"/>
    <property type="molecule type" value="Genomic_DNA"/>
</dbReference>
<accession>A0A3S3QL71</accession>